<dbReference type="Gene3D" id="3.20.20.370">
    <property type="entry name" value="Glycoside hydrolase/deacetylase"/>
    <property type="match status" value="1"/>
</dbReference>
<dbReference type="InterPro" id="IPR011330">
    <property type="entry name" value="Glyco_hydro/deAcase_b/a-brl"/>
</dbReference>
<name>A0ABT3JMX7_9FLAO</name>
<dbReference type="RefSeq" id="WP_265144288.1">
    <property type="nucleotide sequence ID" value="NZ_JAPCHZ010000004.1"/>
</dbReference>
<evidence type="ECO:0000313" key="2">
    <source>
        <dbReference type="Proteomes" id="UP001209107"/>
    </source>
</evidence>
<organism evidence="1 2">
    <name type="scientific">Kaistella yananensis</name>
    <dbReference type="NCBI Taxonomy" id="2989820"/>
    <lineage>
        <taxon>Bacteria</taxon>
        <taxon>Pseudomonadati</taxon>
        <taxon>Bacteroidota</taxon>
        <taxon>Flavobacteriia</taxon>
        <taxon>Flavobacteriales</taxon>
        <taxon>Weeksellaceae</taxon>
        <taxon>Chryseobacterium group</taxon>
        <taxon>Kaistella</taxon>
    </lineage>
</organism>
<dbReference type="Proteomes" id="UP001209107">
    <property type="component" value="Unassembled WGS sequence"/>
</dbReference>
<reference evidence="1 2" key="1">
    <citation type="submission" date="2022-10" db="EMBL/GenBank/DDBJ databases">
        <title>Kaistella sp. BT-6-1-3.</title>
        <authorList>
            <person name="Ai J."/>
            <person name="Deng Z."/>
        </authorList>
    </citation>
    <scope>NUCLEOTIDE SEQUENCE [LARGE SCALE GENOMIC DNA]</scope>
    <source>
        <strain evidence="1 2">BT6-1-3</strain>
    </source>
</reference>
<dbReference type="SUPFAM" id="SSF88713">
    <property type="entry name" value="Glycoside hydrolase/deacetylase"/>
    <property type="match status" value="1"/>
</dbReference>
<protein>
    <submittedName>
        <fullName evidence="1">Polysaccharide deacetylase</fullName>
    </submittedName>
</protein>
<dbReference type="EMBL" id="JAPCHZ010000004">
    <property type="protein sequence ID" value="MCW4452131.1"/>
    <property type="molecule type" value="Genomic_DNA"/>
</dbReference>
<comment type="caution">
    <text evidence="1">The sequence shown here is derived from an EMBL/GenBank/DDBJ whole genome shotgun (WGS) entry which is preliminary data.</text>
</comment>
<proteinExistence type="predicted"/>
<accession>A0ABT3JMX7</accession>
<sequence>MILLTFNIINNKRDFKNNYRLNDGEITEITIDNVSSVLRILENNNILATFFIEISLVVTVQPLIKKIISKGHEIALYNADSNITEIETAKQLTEAFTEKLIRGIRQKEVNLSVDALKKLEFSYISNIENANILFPLKRLQRSTEIIEENGVSIIPESISPYSQIPYNDFVFQMVPLKFYQNMVTETLKNEDFILIYLNSWQFTDFEKYQFKIPFYRKYNSGRKMEDKLEHFLQWCNTNELACARMRDFIF</sequence>
<evidence type="ECO:0000313" key="1">
    <source>
        <dbReference type="EMBL" id="MCW4452131.1"/>
    </source>
</evidence>
<keyword evidence="2" id="KW-1185">Reference proteome</keyword>
<gene>
    <name evidence="1" type="ORF">OK344_07905</name>
</gene>